<dbReference type="CDD" id="cd00075">
    <property type="entry name" value="HATPase"/>
    <property type="match status" value="1"/>
</dbReference>
<dbReference type="InterPro" id="IPR050351">
    <property type="entry name" value="BphY/WalK/GraS-like"/>
</dbReference>
<evidence type="ECO:0000256" key="7">
    <source>
        <dbReference type="SAM" id="Phobius"/>
    </source>
</evidence>
<dbReference type="PANTHER" id="PTHR45453:SF1">
    <property type="entry name" value="PHOSPHATE REGULON SENSOR PROTEIN PHOR"/>
    <property type="match status" value="1"/>
</dbReference>
<dbReference type="SUPFAM" id="SSF55874">
    <property type="entry name" value="ATPase domain of HSP90 chaperone/DNA topoisomerase II/histidine kinase"/>
    <property type="match status" value="1"/>
</dbReference>
<dbReference type="EMBL" id="FMZO01000003">
    <property type="protein sequence ID" value="SDC63769.1"/>
    <property type="molecule type" value="Genomic_DNA"/>
</dbReference>
<dbReference type="InterPro" id="IPR036890">
    <property type="entry name" value="HATPase_C_sf"/>
</dbReference>
<proteinExistence type="predicted"/>
<dbReference type="InterPro" id="IPR036097">
    <property type="entry name" value="HisK_dim/P_sf"/>
</dbReference>
<dbReference type="Gene3D" id="3.30.565.10">
    <property type="entry name" value="Histidine kinase-like ATPase, C-terminal domain"/>
    <property type="match status" value="1"/>
</dbReference>
<dbReference type="GO" id="GO:0016036">
    <property type="term" value="P:cellular response to phosphate starvation"/>
    <property type="evidence" value="ECO:0007669"/>
    <property type="project" value="TreeGrafter"/>
</dbReference>
<dbReference type="EC" id="2.7.13.3" evidence="2"/>
<dbReference type="InterPro" id="IPR005467">
    <property type="entry name" value="His_kinase_dom"/>
</dbReference>
<dbReference type="SUPFAM" id="SSF47384">
    <property type="entry name" value="Homodimeric domain of signal transducing histidine kinase"/>
    <property type="match status" value="1"/>
</dbReference>
<feature type="transmembrane region" description="Helical" evidence="7">
    <location>
        <begin position="12"/>
        <end position="32"/>
    </location>
</feature>
<evidence type="ECO:0000256" key="4">
    <source>
        <dbReference type="ARBA" id="ARBA00022679"/>
    </source>
</evidence>
<dbReference type="InterPro" id="IPR004358">
    <property type="entry name" value="Sig_transdc_His_kin-like_C"/>
</dbReference>
<dbReference type="Pfam" id="PF00512">
    <property type="entry name" value="HisKA"/>
    <property type="match status" value="1"/>
</dbReference>
<keyword evidence="7" id="KW-1133">Transmembrane helix</keyword>
<dbReference type="GO" id="GO:0000155">
    <property type="term" value="F:phosphorelay sensor kinase activity"/>
    <property type="evidence" value="ECO:0007669"/>
    <property type="project" value="InterPro"/>
</dbReference>
<feature type="transmembrane region" description="Helical" evidence="7">
    <location>
        <begin position="83"/>
        <end position="101"/>
    </location>
</feature>
<accession>A0A1G6N7H9</accession>
<dbReference type="RefSeq" id="WP_090389610.1">
    <property type="nucleotide sequence ID" value="NZ_FMZO01000003.1"/>
</dbReference>
<organism evidence="9 10">
    <name type="scientific">Niabella drilacis (strain DSM 25811 / CCM 8410 / CCUG 62505 / LMG 26954 / E90)</name>
    <dbReference type="NCBI Taxonomy" id="1285928"/>
    <lineage>
        <taxon>Bacteria</taxon>
        <taxon>Pseudomonadati</taxon>
        <taxon>Bacteroidota</taxon>
        <taxon>Chitinophagia</taxon>
        <taxon>Chitinophagales</taxon>
        <taxon>Chitinophagaceae</taxon>
        <taxon>Niabella</taxon>
    </lineage>
</organism>
<keyword evidence="4" id="KW-0808">Transferase</keyword>
<keyword evidence="6" id="KW-0902">Two-component regulatory system</keyword>
<sequence>MERKRKRHSKKATVIFYLLVVYILAALVWWFISLEQQNNRLHRSKIEHLKVAVPDTTTTRYKDQFFRIKDEYRRNRVKYAGEGIVFLGLILVGALFIYRYITQQTRLQQQQQNFTMAVTHELKTPIAVATLNLETLLKHNLDEGKRRKLIAMTLEETARLHFLTSNILVSAQLEGQGSKINKEELNLSNLLTDRVAEFEKRFQDRHFEAWIEPEADIKGDPLLLQILINNLIENALKYSPKEGSISIRLNKQPQQVVVSVTDEGPGIPDDEKKKIFTKFYRIGNEATRKKQGTGLGLYLCDKIAKDHNADISVTNHDPNGSTFAVKFHT</sequence>
<dbReference type="Pfam" id="PF02518">
    <property type="entry name" value="HATPase_c"/>
    <property type="match status" value="1"/>
</dbReference>
<evidence type="ECO:0000259" key="8">
    <source>
        <dbReference type="PROSITE" id="PS50109"/>
    </source>
</evidence>
<keyword evidence="3" id="KW-0597">Phosphoprotein</keyword>
<dbReference type="Proteomes" id="UP000198757">
    <property type="component" value="Unassembled WGS sequence"/>
</dbReference>
<dbReference type="OrthoDB" id="9804645at2"/>
<dbReference type="FunFam" id="3.30.565.10:FF:000006">
    <property type="entry name" value="Sensor histidine kinase WalK"/>
    <property type="match status" value="1"/>
</dbReference>
<evidence type="ECO:0000313" key="10">
    <source>
        <dbReference type="Proteomes" id="UP000198757"/>
    </source>
</evidence>
<evidence type="ECO:0000256" key="5">
    <source>
        <dbReference type="ARBA" id="ARBA00022777"/>
    </source>
</evidence>
<dbReference type="GO" id="GO:0004721">
    <property type="term" value="F:phosphoprotein phosphatase activity"/>
    <property type="evidence" value="ECO:0007669"/>
    <property type="project" value="TreeGrafter"/>
</dbReference>
<dbReference type="AlphaFoldDB" id="A0A1G6N7H9"/>
<keyword evidence="7" id="KW-0472">Membrane</keyword>
<dbReference type="InterPro" id="IPR003661">
    <property type="entry name" value="HisK_dim/P_dom"/>
</dbReference>
<evidence type="ECO:0000313" key="9">
    <source>
        <dbReference type="EMBL" id="SDC63769.1"/>
    </source>
</evidence>
<dbReference type="InterPro" id="IPR003594">
    <property type="entry name" value="HATPase_dom"/>
</dbReference>
<gene>
    <name evidence="9" type="ORF">SAMN04487894_103182</name>
</gene>
<dbReference type="CDD" id="cd00082">
    <property type="entry name" value="HisKA"/>
    <property type="match status" value="1"/>
</dbReference>
<dbReference type="Gene3D" id="1.10.287.130">
    <property type="match status" value="1"/>
</dbReference>
<dbReference type="SMART" id="SM00388">
    <property type="entry name" value="HisKA"/>
    <property type="match status" value="1"/>
</dbReference>
<evidence type="ECO:0000256" key="6">
    <source>
        <dbReference type="ARBA" id="ARBA00023012"/>
    </source>
</evidence>
<protein>
    <recommendedName>
        <fullName evidence="2">histidine kinase</fullName>
        <ecNumber evidence="2">2.7.13.3</ecNumber>
    </recommendedName>
</protein>
<evidence type="ECO:0000256" key="2">
    <source>
        <dbReference type="ARBA" id="ARBA00012438"/>
    </source>
</evidence>
<dbReference type="GO" id="GO:0005886">
    <property type="term" value="C:plasma membrane"/>
    <property type="evidence" value="ECO:0007669"/>
    <property type="project" value="TreeGrafter"/>
</dbReference>
<dbReference type="STRING" id="1285928.SAMN04487894_103182"/>
<keyword evidence="5 9" id="KW-0418">Kinase</keyword>
<feature type="domain" description="Histidine kinase" evidence="8">
    <location>
        <begin position="117"/>
        <end position="329"/>
    </location>
</feature>
<comment type="catalytic activity">
    <reaction evidence="1">
        <text>ATP + protein L-histidine = ADP + protein N-phospho-L-histidine.</text>
        <dbReference type="EC" id="2.7.13.3"/>
    </reaction>
</comment>
<reference evidence="10" key="1">
    <citation type="submission" date="2016-10" db="EMBL/GenBank/DDBJ databases">
        <authorList>
            <person name="Varghese N."/>
            <person name="Submissions S."/>
        </authorList>
    </citation>
    <scope>NUCLEOTIDE SEQUENCE [LARGE SCALE GENOMIC DNA]</scope>
    <source>
        <strain evidence="10">DSM 25811 / CCM 8410 / LMG 26954 / E90</strain>
    </source>
</reference>
<name>A0A1G6N7H9_NIADE</name>
<evidence type="ECO:0000256" key="3">
    <source>
        <dbReference type="ARBA" id="ARBA00022553"/>
    </source>
</evidence>
<dbReference type="PRINTS" id="PR00344">
    <property type="entry name" value="BCTRLSENSOR"/>
</dbReference>
<evidence type="ECO:0000256" key="1">
    <source>
        <dbReference type="ARBA" id="ARBA00000085"/>
    </source>
</evidence>
<dbReference type="SMART" id="SM00387">
    <property type="entry name" value="HATPase_c"/>
    <property type="match status" value="1"/>
</dbReference>
<keyword evidence="10" id="KW-1185">Reference proteome</keyword>
<keyword evidence="7" id="KW-0812">Transmembrane</keyword>
<dbReference type="PROSITE" id="PS50109">
    <property type="entry name" value="HIS_KIN"/>
    <property type="match status" value="1"/>
</dbReference>
<dbReference type="PANTHER" id="PTHR45453">
    <property type="entry name" value="PHOSPHATE REGULON SENSOR PROTEIN PHOR"/>
    <property type="match status" value="1"/>
</dbReference>